<evidence type="ECO:0000256" key="8">
    <source>
        <dbReference type="ARBA" id="ARBA00049339"/>
    </source>
</evidence>
<protein>
    <recommendedName>
        <fullName evidence="9">Arginine--tRNA ligase</fullName>
        <ecNumber evidence="9">6.1.1.19</ecNumber>
    </recommendedName>
    <alternativeName>
        <fullName evidence="9">Arginyl-tRNA synthetase</fullName>
        <shortName evidence="9">ArgRS</shortName>
    </alternativeName>
</protein>
<dbReference type="InterPro" id="IPR001412">
    <property type="entry name" value="aa-tRNA-synth_I_CS"/>
</dbReference>
<evidence type="ECO:0000256" key="5">
    <source>
        <dbReference type="ARBA" id="ARBA00022840"/>
    </source>
</evidence>
<accession>A0A9D7STA4</accession>
<gene>
    <name evidence="9" type="primary">argS</name>
    <name evidence="13" type="ORF">IPP15_03995</name>
</gene>
<dbReference type="PANTHER" id="PTHR11956:SF5">
    <property type="entry name" value="ARGININE--TRNA LIGASE, CYTOPLASMIC"/>
    <property type="match status" value="1"/>
</dbReference>
<evidence type="ECO:0000256" key="6">
    <source>
        <dbReference type="ARBA" id="ARBA00022917"/>
    </source>
</evidence>
<comment type="subunit">
    <text evidence="9">Monomer.</text>
</comment>
<dbReference type="Proteomes" id="UP000808337">
    <property type="component" value="Unassembled WGS sequence"/>
</dbReference>
<feature type="short sequence motif" description="'HIGH' region" evidence="9">
    <location>
        <begin position="124"/>
        <end position="134"/>
    </location>
</feature>
<evidence type="ECO:0000313" key="13">
    <source>
        <dbReference type="EMBL" id="MBK9981578.1"/>
    </source>
</evidence>
<evidence type="ECO:0000256" key="2">
    <source>
        <dbReference type="ARBA" id="ARBA00022490"/>
    </source>
</evidence>
<dbReference type="InterPro" id="IPR005148">
    <property type="entry name" value="Arg-tRNA-synth_N"/>
</dbReference>
<evidence type="ECO:0000256" key="10">
    <source>
        <dbReference type="RuleBase" id="RU363038"/>
    </source>
</evidence>
<dbReference type="GO" id="GO:0006420">
    <property type="term" value="P:arginyl-tRNA aminoacylation"/>
    <property type="evidence" value="ECO:0007669"/>
    <property type="project" value="UniProtKB-UniRule"/>
</dbReference>
<comment type="catalytic activity">
    <reaction evidence="8 9">
        <text>tRNA(Arg) + L-arginine + ATP = L-arginyl-tRNA(Arg) + AMP + diphosphate</text>
        <dbReference type="Rhea" id="RHEA:20301"/>
        <dbReference type="Rhea" id="RHEA-COMP:9658"/>
        <dbReference type="Rhea" id="RHEA-COMP:9673"/>
        <dbReference type="ChEBI" id="CHEBI:30616"/>
        <dbReference type="ChEBI" id="CHEBI:32682"/>
        <dbReference type="ChEBI" id="CHEBI:33019"/>
        <dbReference type="ChEBI" id="CHEBI:78442"/>
        <dbReference type="ChEBI" id="CHEBI:78513"/>
        <dbReference type="ChEBI" id="CHEBI:456215"/>
        <dbReference type="EC" id="6.1.1.19"/>
    </reaction>
</comment>
<evidence type="ECO:0000256" key="7">
    <source>
        <dbReference type="ARBA" id="ARBA00023146"/>
    </source>
</evidence>
<dbReference type="InterPro" id="IPR009080">
    <property type="entry name" value="tRNAsynth_Ia_anticodon-bd"/>
</dbReference>
<comment type="subcellular location">
    <subcellularLocation>
        <location evidence="9">Cytoplasm</location>
    </subcellularLocation>
</comment>
<reference evidence="13 14" key="1">
    <citation type="submission" date="2020-10" db="EMBL/GenBank/DDBJ databases">
        <title>Connecting structure to function with the recovery of over 1000 high-quality activated sludge metagenome-assembled genomes encoding full-length rRNA genes using long-read sequencing.</title>
        <authorList>
            <person name="Singleton C.M."/>
            <person name="Petriglieri F."/>
            <person name="Kristensen J.M."/>
            <person name="Kirkegaard R.H."/>
            <person name="Michaelsen T.Y."/>
            <person name="Andersen M.H."/>
            <person name="Karst S.M."/>
            <person name="Dueholm M.S."/>
            <person name="Nielsen P.H."/>
            <person name="Albertsen M."/>
        </authorList>
    </citation>
    <scope>NUCLEOTIDE SEQUENCE [LARGE SCALE GENOMIC DNA]</scope>
    <source>
        <strain evidence="13">Ribe_18-Q3-R11-54_MAXAC.273</strain>
    </source>
</reference>
<dbReference type="InterPro" id="IPR001278">
    <property type="entry name" value="Arg-tRNA-ligase"/>
</dbReference>
<proteinExistence type="inferred from homology"/>
<dbReference type="Pfam" id="PF05746">
    <property type="entry name" value="DALR_1"/>
    <property type="match status" value="1"/>
</dbReference>
<evidence type="ECO:0000256" key="4">
    <source>
        <dbReference type="ARBA" id="ARBA00022741"/>
    </source>
</evidence>
<dbReference type="PROSITE" id="PS00178">
    <property type="entry name" value="AA_TRNA_LIGASE_I"/>
    <property type="match status" value="1"/>
</dbReference>
<dbReference type="GO" id="GO:0005524">
    <property type="term" value="F:ATP binding"/>
    <property type="evidence" value="ECO:0007669"/>
    <property type="project" value="UniProtKB-UniRule"/>
</dbReference>
<dbReference type="GO" id="GO:0005737">
    <property type="term" value="C:cytoplasm"/>
    <property type="evidence" value="ECO:0007669"/>
    <property type="project" value="UniProtKB-SubCell"/>
</dbReference>
<feature type="domain" description="DALR anticodon binding" evidence="11">
    <location>
        <begin position="492"/>
        <end position="606"/>
    </location>
</feature>
<keyword evidence="7 9" id="KW-0030">Aminoacyl-tRNA synthetase</keyword>
<comment type="caution">
    <text evidence="13">The sequence shown here is derived from an EMBL/GenBank/DDBJ whole genome shotgun (WGS) entry which is preliminary data.</text>
</comment>
<organism evidence="13 14">
    <name type="scientific">Candidatus Opimibacter skivensis</name>
    <dbReference type="NCBI Taxonomy" id="2982028"/>
    <lineage>
        <taxon>Bacteria</taxon>
        <taxon>Pseudomonadati</taxon>
        <taxon>Bacteroidota</taxon>
        <taxon>Saprospiria</taxon>
        <taxon>Saprospirales</taxon>
        <taxon>Saprospiraceae</taxon>
        <taxon>Candidatus Opimibacter</taxon>
    </lineage>
</organism>
<dbReference type="InterPro" id="IPR036695">
    <property type="entry name" value="Arg-tRNA-synth_N_sf"/>
</dbReference>
<dbReference type="Pfam" id="PF03485">
    <property type="entry name" value="Arg_tRNA_synt_N"/>
    <property type="match status" value="1"/>
</dbReference>
<dbReference type="SUPFAM" id="SSF52374">
    <property type="entry name" value="Nucleotidylyl transferase"/>
    <property type="match status" value="1"/>
</dbReference>
<comment type="similarity">
    <text evidence="1 9 10">Belongs to the class-I aminoacyl-tRNA synthetase family.</text>
</comment>
<dbReference type="Gene3D" id="1.10.730.10">
    <property type="entry name" value="Isoleucyl-tRNA Synthetase, Domain 1"/>
    <property type="match status" value="1"/>
</dbReference>
<dbReference type="NCBIfam" id="TIGR00456">
    <property type="entry name" value="argS"/>
    <property type="match status" value="1"/>
</dbReference>
<keyword evidence="6 9" id="KW-0648">Protein biosynthesis</keyword>
<sequence>MTDILKEIVNVAIEGVKEIYQADISPGDLLVTPTKKEHKGDFTLVTFSLAKALRQSPPQIAASLGEYILQARSWVNDTEVVQGFLNISLSSSYWSSVLDEMIREPDYWKPVHAPEKVLVEFSSPNTNKPLHLGHIRNILLGWATYKMFVAAGYNVNRVQIVNDRGIAICKSMLSWNKFGEGQTPESAGMKSDHFVGEWYVRFEKEFSKEYKAWQQTAEALEIFEARKEQELTEEEFFKNYKNQYFNLYSLLGAEAKEMLLKWEAHDPETIQLWKKMNSWVYTGFEETYKKLGVEFDKLYFESDTYLLGKDIIEEGVRRNVFYKKDDGSIWVDLTSQGLDHKLLLRKDGTSVYMTQDLGTAQKRYDEFGAERMVYVVGDEQNYHFQALFAMIGAYGAPYAKGLYHLSYGMVDLPEGKMKSREGNVVDADDLIDVVLKEASDAASEREVNDPDIIRKIGMAALKYFIVKVDPRKRMIFDPKASVDLQGQTGPYIQNAYVRIQSILRKAGENNSGHDTYEPIEDEKLLLNMLSQCRQIIDSAVKEYNPALIANYAYALAKEYHRYYHDVKVLHAESEAAMSFRLKLIRVIGENILNTMDLLGIEMPDRM</sequence>
<dbReference type="SMART" id="SM01016">
    <property type="entry name" value="Arg_tRNA_synt_N"/>
    <property type="match status" value="1"/>
</dbReference>
<dbReference type="Gene3D" id="3.40.50.620">
    <property type="entry name" value="HUPs"/>
    <property type="match status" value="1"/>
</dbReference>
<dbReference type="SUPFAM" id="SSF55190">
    <property type="entry name" value="Arginyl-tRNA synthetase (ArgRS), N-terminal 'additional' domain"/>
    <property type="match status" value="1"/>
</dbReference>
<dbReference type="SMART" id="SM00836">
    <property type="entry name" value="DALR_1"/>
    <property type="match status" value="1"/>
</dbReference>
<keyword evidence="4 9" id="KW-0547">Nucleotide-binding</keyword>
<dbReference type="InterPro" id="IPR035684">
    <property type="entry name" value="ArgRS_core"/>
</dbReference>
<dbReference type="HAMAP" id="MF_00123">
    <property type="entry name" value="Arg_tRNA_synth"/>
    <property type="match status" value="1"/>
</dbReference>
<dbReference type="AlphaFoldDB" id="A0A9D7STA4"/>
<keyword evidence="5 9" id="KW-0067">ATP-binding</keyword>
<keyword evidence="3 9" id="KW-0436">Ligase</keyword>
<name>A0A9D7STA4_9BACT</name>
<dbReference type="SUPFAM" id="SSF47323">
    <property type="entry name" value="Anticodon-binding domain of a subclass of class I aminoacyl-tRNA synthetases"/>
    <property type="match status" value="1"/>
</dbReference>
<dbReference type="Gene3D" id="3.30.1360.70">
    <property type="entry name" value="Arginyl tRNA synthetase N-terminal domain"/>
    <property type="match status" value="1"/>
</dbReference>
<dbReference type="PRINTS" id="PR01038">
    <property type="entry name" value="TRNASYNTHARG"/>
</dbReference>
<dbReference type="GO" id="GO:0004814">
    <property type="term" value="F:arginine-tRNA ligase activity"/>
    <property type="evidence" value="ECO:0007669"/>
    <property type="project" value="UniProtKB-UniRule"/>
</dbReference>
<evidence type="ECO:0000256" key="3">
    <source>
        <dbReference type="ARBA" id="ARBA00022598"/>
    </source>
</evidence>
<dbReference type="EC" id="6.1.1.19" evidence="9"/>
<dbReference type="InterPro" id="IPR014729">
    <property type="entry name" value="Rossmann-like_a/b/a_fold"/>
</dbReference>
<dbReference type="Pfam" id="PF00750">
    <property type="entry name" value="tRNA-synt_1d"/>
    <property type="match status" value="1"/>
</dbReference>
<dbReference type="EMBL" id="JADKGY010000001">
    <property type="protein sequence ID" value="MBK9981578.1"/>
    <property type="molecule type" value="Genomic_DNA"/>
</dbReference>
<feature type="domain" description="Arginyl tRNA synthetase N-terminal" evidence="12">
    <location>
        <begin position="3"/>
        <end position="89"/>
    </location>
</feature>
<evidence type="ECO:0000313" key="14">
    <source>
        <dbReference type="Proteomes" id="UP000808337"/>
    </source>
</evidence>
<evidence type="ECO:0000259" key="12">
    <source>
        <dbReference type="SMART" id="SM01016"/>
    </source>
</evidence>
<dbReference type="InterPro" id="IPR008909">
    <property type="entry name" value="DALR_anticod-bd"/>
</dbReference>
<evidence type="ECO:0000256" key="9">
    <source>
        <dbReference type="HAMAP-Rule" id="MF_00123"/>
    </source>
</evidence>
<dbReference type="PANTHER" id="PTHR11956">
    <property type="entry name" value="ARGINYL-TRNA SYNTHETASE"/>
    <property type="match status" value="1"/>
</dbReference>
<keyword evidence="2 9" id="KW-0963">Cytoplasm</keyword>
<evidence type="ECO:0000259" key="11">
    <source>
        <dbReference type="SMART" id="SM00836"/>
    </source>
</evidence>
<evidence type="ECO:0000256" key="1">
    <source>
        <dbReference type="ARBA" id="ARBA00005594"/>
    </source>
</evidence>